<evidence type="ECO:0000256" key="4">
    <source>
        <dbReference type="ARBA" id="ARBA00023136"/>
    </source>
</evidence>
<dbReference type="OrthoDB" id="26941at2"/>
<reference evidence="6 7" key="1">
    <citation type="submission" date="2017-12" db="EMBL/GenBank/DDBJ databases">
        <title>Taxonomic description and draft genome of Pradoshia cofamensis Gen. nov., sp. nov., a thermotolerant bacillale isolated from anterior gut of earthworm Eisenia fetida.</title>
        <authorList>
            <person name="Saha T."/>
            <person name="Chakraborty R."/>
        </authorList>
    </citation>
    <scope>NUCLEOTIDE SEQUENCE [LARGE SCALE GENOMIC DNA]</scope>
    <source>
        <strain evidence="6 7">EAG3</strain>
    </source>
</reference>
<dbReference type="PANTHER" id="PTHR39157:SF1">
    <property type="entry name" value="DOXX FAMILY PROTEIN"/>
    <property type="match status" value="1"/>
</dbReference>
<comment type="caution">
    <text evidence="6">The sequence shown here is derived from an EMBL/GenBank/DDBJ whole genome shotgun (WGS) entry which is preliminary data.</text>
</comment>
<gene>
    <name evidence="6" type="ORF">CYL18_12425</name>
</gene>
<protein>
    <submittedName>
        <fullName evidence="6">Crp/Fnr family transcriptional regulator</fullName>
    </submittedName>
</protein>
<sequence>MEWLRTNKYASGLLLIIRLYLGYEWFIHGLEKVRGGAFDATGFLNNIIANPVKGPDGTALYPIYNSFIENFALPNVGIINILIPWGELLVGLGLLLGVLTTAAVLSGLLMNFLFVFGGTVSTNPAMIVLGFIILAAGANAGKLGGDYYVLPWIKKTLTKRNDNPHFPIKDQPAH</sequence>
<name>A0A2S7MYM6_9BACI</name>
<organism evidence="6 7">
    <name type="scientific">Pradoshia eiseniae</name>
    <dbReference type="NCBI Taxonomy" id="2064768"/>
    <lineage>
        <taxon>Bacteria</taxon>
        <taxon>Bacillati</taxon>
        <taxon>Bacillota</taxon>
        <taxon>Bacilli</taxon>
        <taxon>Bacillales</taxon>
        <taxon>Bacillaceae</taxon>
        <taxon>Pradoshia</taxon>
    </lineage>
</organism>
<feature type="transmembrane region" description="Helical" evidence="5">
    <location>
        <begin position="126"/>
        <end position="150"/>
    </location>
</feature>
<evidence type="ECO:0000313" key="7">
    <source>
        <dbReference type="Proteomes" id="UP000239663"/>
    </source>
</evidence>
<proteinExistence type="predicted"/>
<evidence type="ECO:0000313" key="6">
    <source>
        <dbReference type="EMBL" id="PQD94870.1"/>
    </source>
</evidence>
<dbReference type="Proteomes" id="UP000239663">
    <property type="component" value="Unassembled WGS sequence"/>
</dbReference>
<keyword evidence="2 5" id="KW-0812">Transmembrane</keyword>
<dbReference type="GO" id="GO:0016020">
    <property type="term" value="C:membrane"/>
    <property type="evidence" value="ECO:0007669"/>
    <property type="project" value="UniProtKB-SubCell"/>
</dbReference>
<keyword evidence="3 5" id="KW-1133">Transmembrane helix</keyword>
<feature type="transmembrane region" description="Helical" evidence="5">
    <location>
        <begin position="88"/>
        <end position="114"/>
    </location>
</feature>
<dbReference type="PANTHER" id="PTHR39157">
    <property type="entry name" value="INTEGRAL MEMBRANE PROTEIN-RELATED"/>
    <property type="match status" value="1"/>
</dbReference>
<evidence type="ECO:0000256" key="3">
    <source>
        <dbReference type="ARBA" id="ARBA00022989"/>
    </source>
</evidence>
<dbReference type="AlphaFoldDB" id="A0A2S7MYM6"/>
<accession>A0A2S7MYM6</accession>
<keyword evidence="4 5" id="KW-0472">Membrane</keyword>
<dbReference type="Pfam" id="PF07681">
    <property type="entry name" value="DoxX"/>
    <property type="match status" value="1"/>
</dbReference>
<evidence type="ECO:0000256" key="1">
    <source>
        <dbReference type="ARBA" id="ARBA00004141"/>
    </source>
</evidence>
<comment type="subcellular location">
    <subcellularLocation>
        <location evidence="1">Membrane</location>
        <topology evidence="1">Multi-pass membrane protein</topology>
    </subcellularLocation>
</comment>
<evidence type="ECO:0000256" key="5">
    <source>
        <dbReference type="SAM" id="Phobius"/>
    </source>
</evidence>
<evidence type="ECO:0000256" key="2">
    <source>
        <dbReference type="ARBA" id="ARBA00022692"/>
    </source>
</evidence>
<dbReference type="EMBL" id="PKOZ01000007">
    <property type="protein sequence ID" value="PQD94870.1"/>
    <property type="molecule type" value="Genomic_DNA"/>
</dbReference>
<keyword evidence="7" id="KW-1185">Reference proteome</keyword>
<dbReference type="InterPro" id="IPR032808">
    <property type="entry name" value="DoxX"/>
</dbReference>